<evidence type="ECO:0008006" key="2">
    <source>
        <dbReference type="Google" id="ProtNLM"/>
    </source>
</evidence>
<name>A0A0F9GCY9_9ZZZZ</name>
<sequence length="51" mass="5646">YAPRELEDGDYTMDHSSMIYLIDEEGAFSGIISHGESDERALAALRTLLEG</sequence>
<dbReference type="InterPro" id="IPR036249">
    <property type="entry name" value="Thioredoxin-like_sf"/>
</dbReference>
<reference evidence="1" key="1">
    <citation type="journal article" date="2015" name="Nature">
        <title>Complex archaea that bridge the gap between prokaryotes and eukaryotes.</title>
        <authorList>
            <person name="Spang A."/>
            <person name="Saw J.H."/>
            <person name="Jorgensen S.L."/>
            <person name="Zaremba-Niedzwiedzka K."/>
            <person name="Martijn J."/>
            <person name="Lind A.E."/>
            <person name="van Eijk R."/>
            <person name="Schleper C."/>
            <person name="Guy L."/>
            <person name="Ettema T.J."/>
        </authorList>
    </citation>
    <scope>NUCLEOTIDE SEQUENCE</scope>
</reference>
<dbReference type="SUPFAM" id="SSF52833">
    <property type="entry name" value="Thioredoxin-like"/>
    <property type="match status" value="1"/>
</dbReference>
<evidence type="ECO:0000313" key="1">
    <source>
        <dbReference type="EMBL" id="KKL67310.1"/>
    </source>
</evidence>
<dbReference type="EMBL" id="LAZR01026904">
    <property type="protein sequence ID" value="KKL67310.1"/>
    <property type="molecule type" value="Genomic_DNA"/>
</dbReference>
<organism evidence="1">
    <name type="scientific">marine sediment metagenome</name>
    <dbReference type="NCBI Taxonomy" id="412755"/>
    <lineage>
        <taxon>unclassified sequences</taxon>
        <taxon>metagenomes</taxon>
        <taxon>ecological metagenomes</taxon>
    </lineage>
</organism>
<comment type="caution">
    <text evidence="1">The sequence shown here is derived from an EMBL/GenBank/DDBJ whole genome shotgun (WGS) entry which is preliminary data.</text>
</comment>
<feature type="non-terminal residue" evidence="1">
    <location>
        <position position="1"/>
    </location>
</feature>
<dbReference type="Gene3D" id="3.40.30.10">
    <property type="entry name" value="Glutaredoxin"/>
    <property type="match status" value="1"/>
</dbReference>
<protein>
    <recommendedName>
        <fullName evidence="2">SCO family protein</fullName>
    </recommendedName>
</protein>
<accession>A0A0F9GCY9</accession>
<proteinExistence type="predicted"/>
<gene>
    <name evidence="1" type="ORF">LCGC14_2136290</name>
</gene>
<dbReference type="AlphaFoldDB" id="A0A0F9GCY9"/>